<keyword evidence="2" id="KW-1185">Reference proteome</keyword>
<dbReference type="Proteomes" id="UP000009328">
    <property type="component" value="Unassembled WGS sequence"/>
</dbReference>
<accession>K0KE13</accession>
<dbReference type="AlphaFoldDB" id="K0KE13"/>
<sequence>MKLFSDLYPKESNEYQHLKSLLLEDWNQELAAQRLRIILIYKIMKILLKTSTALDYTKDQQELSELEIKEIIKRVSNCLQTHFTNFKFKLDQYQLIVEVWNMFTNDLSLTVVDEILENNGILKLIN</sequence>
<reference evidence="1 2" key="1">
    <citation type="journal article" date="2012" name="Eukaryot. Cell">
        <title>Draft genome sequence of Wickerhamomyces ciferrii NRRL Y-1031 F-60-10.</title>
        <authorList>
            <person name="Schneider J."/>
            <person name="Andrea H."/>
            <person name="Blom J."/>
            <person name="Jaenicke S."/>
            <person name="Ruckert C."/>
            <person name="Schorsch C."/>
            <person name="Szczepanowski R."/>
            <person name="Farwick M."/>
            <person name="Goesmann A."/>
            <person name="Puhler A."/>
            <person name="Schaffer S."/>
            <person name="Tauch A."/>
            <person name="Kohler T."/>
            <person name="Brinkrolf K."/>
        </authorList>
    </citation>
    <scope>NUCLEOTIDE SEQUENCE [LARGE SCALE GENOMIC DNA]</scope>
    <source>
        <strain evidence="2">ATCC 14091 / BCRC 22168 / CBS 111 / JCM 3599 / NBRC 0793 / NRRL Y-1031 F-60-10</strain>
    </source>
</reference>
<protein>
    <submittedName>
        <fullName evidence="1">Uncharacterized protein</fullName>
    </submittedName>
</protein>
<comment type="caution">
    <text evidence="1">The sequence shown here is derived from an EMBL/GenBank/DDBJ whole genome shotgun (WGS) entry which is preliminary data.</text>
</comment>
<name>K0KE13_WICCF</name>
<dbReference type="EMBL" id="CAIF01000076">
    <property type="protein sequence ID" value="CCH43330.1"/>
    <property type="molecule type" value="Genomic_DNA"/>
</dbReference>
<organism evidence="1 2">
    <name type="scientific">Wickerhamomyces ciferrii (strain ATCC 14091 / BCRC 22168 / CBS 111 / JCM 3599 / NBRC 0793 / NRRL Y-1031 F-60-10)</name>
    <name type="common">Yeast</name>
    <name type="synonym">Pichia ciferrii</name>
    <dbReference type="NCBI Taxonomy" id="1206466"/>
    <lineage>
        <taxon>Eukaryota</taxon>
        <taxon>Fungi</taxon>
        <taxon>Dikarya</taxon>
        <taxon>Ascomycota</taxon>
        <taxon>Saccharomycotina</taxon>
        <taxon>Saccharomycetes</taxon>
        <taxon>Phaffomycetales</taxon>
        <taxon>Wickerhamomycetaceae</taxon>
        <taxon>Wickerhamomyces</taxon>
    </lineage>
</organism>
<proteinExistence type="predicted"/>
<gene>
    <name evidence="1" type="ORF">BN7_2878</name>
</gene>
<dbReference type="InParanoid" id="K0KE13"/>
<dbReference type="HOGENOM" id="CLU_1983301_0_0_1"/>
<evidence type="ECO:0000313" key="2">
    <source>
        <dbReference type="Proteomes" id="UP000009328"/>
    </source>
</evidence>
<evidence type="ECO:0000313" key="1">
    <source>
        <dbReference type="EMBL" id="CCH43330.1"/>
    </source>
</evidence>